<keyword evidence="6" id="KW-1185">Reference proteome</keyword>
<organism evidence="5 6">
    <name type="scientific">Haloferula chungangensis</name>
    <dbReference type="NCBI Taxonomy" id="1048331"/>
    <lineage>
        <taxon>Bacteria</taxon>
        <taxon>Pseudomonadati</taxon>
        <taxon>Verrucomicrobiota</taxon>
        <taxon>Verrucomicrobiia</taxon>
        <taxon>Verrucomicrobiales</taxon>
        <taxon>Verrucomicrobiaceae</taxon>
        <taxon>Haloferula</taxon>
    </lineage>
</organism>
<reference evidence="6" key="1">
    <citation type="journal article" date="2019" name="Int. J. Syst. Evol. Microbiol.">
        <title>The Global Catalogue of Microorganisms (GCM) 10K type strain sequencing project: providing services to taxonomists for standard genome sequencing and annotation.</title>
        <authorList>
            <consortium name="The Broad Institute Genomics Platform"/>
            <consortium name="The Broad Institute Genome Sequencing Center for Infectious Disease"/>
            <person name="Wu L."/>
            <person name="Ma J."/>
        </authorList>
    </citation>
    <scope>NUCLEOTIDE SEQUENCE [LARGE SCALE GENOMIC DNA]</scope>
    <source>
        <strain evidence="6">CGMCC 4.1467</strain>
    </source>
</reference>
<dbReference type="NCBIfam" id="TIGR00172">
    <property type="entry name" value="maf"/>
    <property type="match status" value="1"/>
</dbReference>
<proteinExistence type="inferred from homology"/>
<comment type="caution">
    <text evidence="5">The sequence shown here is derived from an EMBL/GenBank/DDBJ whole genome shotgun (WGS) entry which is preliminary data.</text>
</comment>
<dbReference type="Pfam" id="PF02545">
    <property type="entry name" value="Maf"/>
    <property type="match status" value="1"/>
</dbReference>
<dbReference type="EMBL" id="JBHTBS010000003">
    <property type="protein sequence ID" value="MFC7337096.1"/>
    <property type="molecule type" value="Genomic_DNA"/>
</dbReference>
<evidence type="ECO:0000256" key="2">
    <source>
        <dbReference type="ARBA" id="ARBA00022801"/>
    </source>
</evidence>
<keyword evidence="2 4" id="KW-0378">Hydrolase</keyword>
<comment type="subcellular location">
    <subcellularLocation>
        <location evidence="4">Cytoplasm</location>
    </subcellularLocation>
</comment>
<feature type="site" description="Important for substrate specificity" evidence="4">
    <location>
        <position position="150"/>
    </location>
</feature>
<dbReference type="PANTHER" id="PTHR43213:SF5">
    <property type="entry name" value="BIFUNCTIONAL DTTP_UTP PYROPHOSPHATASE_METHYLTRANSFERASE PROTEIN-RELATED"/>
    <property type="match status" value="1"/>
</dbReference>
<accession>A0ABW2L411</accession>
<feature type="site" description="Important for substrate specificity" evidence="4">
    <location>
        <position position="67"/>
    </location>
</feature>
<comment type="catalytic activity">
    <reaction evidence="4">
        <text>dTTP + H2O = dTMP + diphosphate + H(+)</text>
        <dbReference type="Rhea" id="RHEA:28534"/>
        <dbReference type="ChEBI" id="CHEBI:15377"/>
        <dbReference type="ChEBI" id="CHEBI:15378"/>
        <dbReference type="ChEBI" id="CHEBI:33019"/>
        <dbReference type="ChEBI" id="CHEBI:37568"/>
        <dbReference type="ChEBI" id="CHEBI:63528"/>
        <dbReference type="EC" id="3.6.1.9"/>
    </reaction>
</comment>
<feature type="active site" description="Proton acceptor" evidence="4">
    <location>
        <position position="66"/>
    </location>
</feature>
<name>A0ABW2L411_9BACT</name>
<dbReference type="InterPro" id="IPR029001">
    <property type="entry name" value="ITPase-like_fam"/>
</dbReference>
<protein>
    <recommendedName>
        <fullName evidence="4">dTTP/UTP pyrophosphatase</fullName>
        <shortName evidence="4">dTTPase/UTPase</shortName>
        <ecNumber evidence="4">3.6.1.9</ecNumber>
    </recommendedName>
    <alternativeName>
        <fullName evidence="4">Nucleoside triphosphate pyrophosphatase</fullName>
    </alternativeName>
    <alternativeName>
        <fullName evidence="4">Nucleotide pyrophosphatase</fullName>
        <shortName evidence="4">Nucleotide PPase</shortName>
    </alternativeName>
</protein>
<dbReference type="PIRSF" id="PIRSF006305">
    <property type="entry name" value="Maf"/>
    <property type="match status" value="1"/>
</dbReference>
<feature type="site" description="Important for substrate specificity" evidence="4">
    <location>
        <position position="11"/>
    </location>
</feature>
<dbReference type="Proteomes" id="UP001596472">
    <property type="component" value="Unassembled WGS sequence"/>
</dbReference>
<dbReference type="HAMAP" id="MF_00528">
    <property type="entry name" value="Maf"/>
    <property type="match status" value="1"/>
</dbReference>
<dbReference type="EC" id="3.6.1.9" evidence="4"/>
<dbReference type="GO" id="GO:0016787">
    <property type="term" value="F:hydrolase activity"/>
    <property type="evidence" value="ECO:0007669"/>
    <property type="project" value="UniProtKB-KW"/>
</dbReference>
<keyword evidence="4" id="KW-0963">Cytoplasm</keyword>
<dbReference type="InterPro" id="IPR003697">
    <property type="entry name" value="Maf-like"/>
</dbReference>
<keyword evidence="3 4" id="KW-0546">Nucleotide metabolism</keyword>
<gene>
    <name evidence="5" type="ORF">ACFQY0_07900</name>
</gene>
<evidence type="ECO:0000313" key="5">
    <source>
        <dbReference type="EMBL" id="MFC7337096.1"/>
    </source>
</evidence>
<comment type="caution">
    <text evidence="4">Lacks conserved residue(s) required for the propagation of feature annotation.</text>
</comment>
<evidence type="ECO:0000313" key="6">
    <source>
        <dbReference type="Proteomes" id="UP001596472"/>
    </source>
</evidence>
<evidence type="ECO:0000256" key="3">
    <source>
        <dbReference type="ARBA" id="ARBA00023080"/>
    </source>
</evidence>
<evidence type="ECO:0000256" key="1">
    <source>
        <dbReference type="ARBA" id="ARBA00001968"/>
    </source>
</evidence>
<sequence length="187" mass="20472">MRIVLASTSPRRRELLEREGLEFEVMASPAEELHDESIALSELCERNAELKARAVVVPEAAVIGADTLVWIDGVPLGKPKDMTEAREVLARLSGQVHTVCTGVCVVFPGGKVERFHELTEVSFRDFDEKVIEDYFSKVNPLDKAGAYGIQEHGEMLVEEIVGSFDNVMGLPVALLMARLEACGTAMG</sequence>
<dbReference type="Gene3D" id="3.90.950.10">
    <property type="match status" value="1"/>
</dbReference>
<dbReference type="CDD" id="cd00555">
    <property type="entry name" value="Maf"/>
    <property type="match status" value="1"/>
</dbReference>
<dbReference type="RefSeq" id="WP_379711087.1">
    <property type="nucleotide sequence ID" value="NZ_JBHTBS010000003.1"/>
</dbReference>
<dbReference type="SUPFAM" id="SSF52972">
    <property type="entry name" value="ITPase-like"/>
    <property type="match status" value="1"/>
</dbReference>
<comment type="similarity">
    <text evidence="4">Belongs to the Maf family. YhdE subfamily.</text>
</comment>
<comment type="cofactor">
    <cofactor evidence="1 4">
        <name>a divalent metal cation</name>
        <dbReference type="ChEBI" id="CHEBI:60240"/>
    </cofactor>
</comment>
<evidence type="ECO:0000256" key="4">
    <source>
        <dbReference type="HAMAP-Rule" id="MF_00528"/>
    </source>
</evidence>
<dbReference type="PANTHER" id="PTHR43213">
    <property type="entry name" value="BIFUNCTIONAL DTTP/UTP PYROPHOSPHATASE/METHYLTRANSFERASE PROTEIN-RELATED"/>
    <property type="match status" value="1"/>
</dbReference>
<comment type="function">
    <text evidence="4">Nucleoside triphosphate pyrophosphatase that hydrolyzes dTTP and UTP. May have a dual role in cell division arrest and in preventing the incorporation of modified nucleotides into cellular nucleic acids.</text>
</comment>
<comment type="catalytic activity">
    <reaction evidence="4">
        <text>UTP + H2O = UMP + diphosphate + H(+)</text>
        <dbReference type="Rhea" id="RHEA:29395"/>
        <dbReference type="ChEBI" id="CHEBI:15377"/>
        <dbReference type="ChEBI" id="CHEBI:15378"/>
        <dbReference type="ChEBI" id="CHEBI:33019"/>
        <dbReference type="ChEBI" id="CHEBI:46398"/>
        <dbReference type="ChEBI" id="CHEBI:57865"/>
        <dbReference type="EC" id="3.6.1.9"/>
    </reaction>
</comment>